<name>A0A9N9H7E0_9GLOM</name>
<evidence type="ECO:0000313" key="2">
    <source>
        <dbReference type="Proteomes" id="UP000789572"/>
    </source>
</evidence>
<feature type="non-terminal residue" evidence="1">
    <location>
        <position position="1"/>
    </location>
</feature>
<organism evidence="1 2">
    <name type="scientific">Paraglomus occultum</name>
    <dbReference type="NCBI Taxonomy" id="144539"/>
    <lineage>
        <taxon>Eukaryota</taxon>
        <taxon>Fungi</taxon>
        <taxon>Fungi incertae sedis</taxon>
        <taxon>Mucoromycota</taxon>
        <taxon>Glomeromycotina</taxon>
        <taxon>Glomeromycetes</taxon>
        <taxon>Paraglomerales</taxon>
        <taxon>Paraglomeraceae</taxon>
        <taxon>Paraglomus</taxon>
    </lineage>
</organism>
<gene>
    <name evidence="1" type="ORF">POCULU_LOCUS10358</name>
</gene>
<feature type="non-terminal residue" evidence="1">
    <location>
        <position position="63"/>
    </location>
</feature>
<accession>A0A9N9H7E0</accession>
<evidence type="ECO:0000313" key="1">
    <source>
        <dbReference type="EMBL" id="CAG8658999.1"/>
    </source>
</evidence>
<dbReference type="EMBL" id="CAJVPJ010005152">
    <property type="protein sequence ID" value="CAG8658999.1"/>
    <property type="molecule type" value="Genomic_DNA"/>
</dbReference>
<dbReference type="AlphaFoldDB" id="A0A9N9H7E0"/>
<dbReference type="Proteomes" id="UP000789572">
    <property type="component" value="Unassembled WGS sequence"/>
</dbReference>
<sequence length="63" mass="7390">SDPVPMNNIFREYIVNLILKQKILVLLNWSLENCGDYLILNFCKEYKYKAVPSHLPCFLVTIT</sequence>
<protein>
    <submittedName>
        <fullName evidence="1">9066_t:CDS:1</fullName>
    </submittedName>
</protein>
<reference evidence="1" key="1">
    <citation type="submission" date="2021-06" db="EMBL/GenBank/DDBJ databases">
        <authorList>
            <person name="Kallberg Y."/>
            <person name="Tangrot J."/>
            <person name="Rosling A."/>
        </authorList>
    </citation>
    <scope>NUCLEOTIDE SEQUENCE</scope>
    <source>
        <strain evidence="1">IA702</strain>
    </source>
</reference>
<comment type="caution">
    <text evidence="1">The sequence shown here is derived from an EMBL/GenBank/DDBJ whole genome shotgun (WGS) entry which is preliminary data.</text>
</comment>
<keyword evidence="2" id="KW-1185">Reference proteome</keyword>
<proteinExistence type="predicted"/>